<organism evidence="1">
    <name type="scientific">marine metagenome</name>
    <dbReference type="NCBI Taxonomy" id="408172"/>
    <lineage>
        <taxon>unclassified sequences</taxon>
        <taxon>metagenomes</taxon>
        <taxon>ecological metagenomes</taxon>
    </lineage>
</organism>
<gene>
    <name evidence="1" type="ORF">METZ01_LOCUS197398</name>
</gene>
<accession>A0A382E341</accession>
<dbReference type="AlphaFoldDB" id="A0A382E341"/>
<reference evidence="1" key="1">
    <citation type="submission" date="2018-05" db="EMBL/GenBank/DDBJ databases">
        <authorList>
            <person name="Lanie J.A."/>
            <person name="Ng W.-L."/>
            <person name="Kazmierczak K.M."/>
            <person name="Andrzejewski T.M."/>
            <person name="Davidsen T.M."/>
            <person name="Wayne K.J."/>
            <person name="Tettelin H."/>
            <person name="Glass J.I."/>
            <person name="Rusch D."/>
            <person name="Podicherti R."/>
            <person name="Tsui H.-C.T."/>
            <person name="Winkler M.E."/>
        </authorList>
    </citation>
    <scope>NUCLEOTIDE SEQUENCE</scope>
</reference>
<feature type="non-terminal residue" evidence="1">
    <location>
        <position position="26"/>
    </location>
</feature>
<evidence type="ECO:0000313" key="1">
    <source>
        <dbReference type="EMBL" id="SVB44544.1"/>
    </source>
</evidence>
<name>A0A382E341_9ZZZZ</name>
<protein>
    <submittedName>
        <fullName evidence="1">Uncharacterized protein</fullName>
    </submittedName>
</protein>
<proteinExistence type="predicted"/>
<dbReference type="EMBL" id="UINC01042216">
    <property type="protein sequence ID" value="SVB44544.1"/>
    <property type="molecule type" value="Genomic_DNA"/>
</dbReference>
<sequence>MIRAKLGDFGVSNVQCSAHIEGSAST</sequence>